<sequence length="67" mass="8007">MKFEKQRVCIYPKDIQRITGKSYRQSTRLMQKVKTDLNKLENEFLTIEEFCSYAGLKYEQVAHLIFG</sequence>
<dbReference type="STRING" id="1453498.LG45_15900"/>
<evidence type="ECO:0000313" key="3">
    <source>
        <dbReference type="Proteomes" id="UP000029554"/>
    </source>
</evidence>
<accession>A0A095SRI8</accession>
<dbReference type="eggNOG" id="ENOG5032Z3E">
    <property type="taxonomic scope" value="Bacteria"/>
</dbReference>
<keyword evidence="3" id="KW-1185">Reference proteome</keyword>
<dbReference type="AlphaFoldDB" id="A0A095SRI8"/>
<dbReference type="EMBL" id="JRHH01000006">
    <property type="protein sequence ID" value="KGD66907.1"/>
    <property type="molecule type" value="Genomic_DNA"/>
</dbReference>
<dbReference type="Proteomes" id="UP000029554">
    <property type="component" value="Unassembled WGS sequence"/>
</dbReference>
<dbReference type="OrthoDB" id="711499at2"/>
<evidence type="ECO:0000313" key="2">
    <source>
        <dbReference type="EMBL" id="KGD66974.1"/>
    </source>
</evidence>
<dbReference type="EMBL" id="JRHH01000006">
    <property type="protein sequence ID" value="KGD66974.1"/>
    <property type="molecule type" value="Genomic_DNA"/>
</dbReference>
<evidence type="ECO:0000313" key="1">
    <source>
        <dbReference type="EMBL" id="KGD66907.1"/>
    </source>
</evidence>
<name>A0A095SRI8_9FLAO</name>
<proteinExistence type="predicted"/>
<gene>
    <name evidence="1" type="ORF">LG45_15900</name>
    <name evidence="2" type="ORF">LG45_16295</name>
</gene>
<organism evidence="2 3">
    <name type="scientific">Flavobacterium aquatile LMG 4008 = ATCC 11947</name>
    <dbReference type="NCBI Taxonomy" id="1453498"/>
    <lineage>
        <taxon>Bacteria</taxon>
        <taxon>Pseudomonadati</taxon>
        <taxon>Bacteroidota</taxon>
        <taxon>Flavobacteriia</taxon>
        <taxon>Flavobacteriales</taxon>
        <taxon>Flavobacteriaceae</taxon>
        <taxon>Flavobacterium</taxon>
    </lineage>
</organism>
<comment type="caution">
    <text evidence="2">The sequence shown here is derived from an EMBL/GenBank/DDBJ whole genome shotgun (WGS) entry which is preliminary data.</text>
</comment>
<reference evidence="2 3" key="1">
    <citation type="submission" date="2014-09" db="EMBL/GenBank/DDBJ databases">
        <title>Whole Genome Shotgun of Flavobacterium aquatile LMG 4008.</title>
        <authorList>
            <person name="Gale A.N."/>
            <person name="Pipes S.E."/>
            <person name="Newman J.D."/>
        </authorList>
    </citation>
    <scope>NUCLEOTIDE SEQUENCE [LARGE SCALE GENOMIC DNA]</scope>
    <source>
        <strain evidence="2 3">LMG 4008</strain>
    </source>
</reference>
<protein>
    <submittedName>
        <fullName evidence="2">Uncharacterized protein</fullName>
    </submittedName>
</protein>